<dbReference type="GO" id="GO:0005524">
    <property type="term" value="F:ATP binding"/>
    <property type="evidence" value="ECO:0007669"/>
    <property type="project" value="UniProtKB-KW"/>
</dbReference>
<dbReference type="PANTHER" id="PTHR27002">
    <property type="entry name" value="RECEPTOR-LIKE SERINE/THREONINE-PROTEIN KINASE SD1-8"/>
    <property type="match status" value="1"/>
</dbReference>
<evidence type="ECO:0000256" key="2">
    <source>
        <dbReference type="ARBA" id="ARBA00022679"/>
    </source>
</evidence>
<keyword evidence="2" id="KW-0808">Transferase</keyword>
<evidence type="ECO:0000256" key="5">
    <source>
        <dbReference type="ARBA" id="ARBA00022840"/>
    </source>
</evidence>
<evidence type="ECO:0000256" key="3">
    <source>
        <dbReference type="ARBA" id="ARBA00022741"/>
    </source>
</evidence>
<keyword evidence="7" id="KW-1185">Reference proteome</keyword>
<dbReference type="Gene3D" id="1.10.510.10">
    <property type="entry name" value="Transferase(Phosphotransferase) domain 1"/>
    <property type="match status" value="1"/>
</dbReference>
<dbReference type="GO" id="GO:0004674">
    <property type="term" value="F:protein serine/threonine kinase activity"/>
    <property type="evidence" value="ECO:0007669"/>
    <property type="project" value="UniProtKB-KW"/>
</dbReference>
<sequence length="94" mass="10881">AWRLWTEERTLELIDTSVEDSCILPEIFRFIHVGLLCVQQLPHDRPNMLLVVMMLSVLCKSVLFAHNWGDGIVKRKPILSLRKDEDGETKAMSF</sequence>
<keyword evidence="4" id="KW-0418">Kinase</keyword>
<evidence type="ECO:0000313" key="7">
    <source>
        <dbReference type="Proteomes" id="UP001642360"/>
    </source>
</evidence>
<reference evidence="6 7" key="1">
    <citation type="submission" date="2024-02" db="EMBL/GenBank/DDBJ databases">
        <authorList>
            <person name="Vignale AGUSTIN F."/>
            <person name="Sosa J E."/>
            <person name="Modenutti C."/>
        </authorList>
    </citation>
    <scope>NUCLEOTIDE SEQUENCE [LARGE SCALE GENOMIC DNA]</scope>
</reference>
<keyword evidence="3" id="KW-0547">Nucleotide-binding</keyword>
<dbReference type="AlphaFoldDB" id="A0ABC8S422"/>
<accession>A0ABC8S422</accession>
<organism evidence="6 7">
    <name type="scientific">Ilex paraguariensis</name>
    <name type="common">yerba mate</name>
    <dbReference type="NCBI Taxonomy" id="185542"/>
    <lineage>
        <taxon>Eukaryota</taxon>
        <taxon>Viridiplantae</taxon>
        <taxon>Streptophyta</taxon>
        <taxon>Embryophyta</taxon>
        <taxon>Tracheophyta</taxon>
        <taxon>Spermatophyta</taxon>
        <taxon>Magnoliopsida</taxon>
        <taxon>eudicotyledons</taxon>
        <taxon>Gunneridae</taxon>
        <taxon>Pentapetalae</taxon>
        <taxon>asterids</taxon>
        <taxon>campanulids</taxon>
        <taxon>Aquifoliales</taxon>
        <taxon>Aquifoliaceae</taxon>
        <taxon>Ilex</taxon>
    </lineage>
</organism>
<dbReference type="Proteomes" id="UP001642360">
    <property type="component" value="Unassembled WGS sequence"/>
</dbReference>
<gene>
    <name evidence="6" type="ORF">ILEXP_LOCUS18056</name>
</gene>
<proteinExistence type="predicted"/>
<evidence type="ECO:0000256" key="4">
    <source>
        <dbReference type="ARBA" id="ARBA00022777"/>
    </source>
</evidence>
<dbReference type="EMBL" id="CAUOFW020001966">
    <property type="protein sequence ID" value="CAK9149949.1"/>
    <property type="molecule type" value="Genomic_DNA"/>
</dbReference>
<feature type="non-terminal residue" evidence="6">
    <location>
        <position position="1"/>
    </location>
</feature>
<evidence type="ECO:0000256" key="1">
    <source>
        <dbReference type="ARBA" id="ARBA00022527"/>
    </source>
</evidence>
<name>A0ABC8S422_9AQUA</name>
<keyword evidence="5" id="KW-0067">ATP-binding</keyword>
<evidence type="ECO:0008006" key="8">
    <source>
        <dbReference type="Google" id="ProtNLM"/>
    </source>
</evidence>
<keyword evidence="1" id="KW-0723">Serine/threonine-protein kinase</keyword>
<protein>
    <recommendedName>
        <fullName evidence="8">S-locus receptor kinase C-terminal domain-containing protein</fullName>
    </recommendedName>
</protein>
<comment type="caution">
    <text evidence="6">The sequence shown here is derived from an EMBL/GenBank/DDBJ whole genome shotgun (WGS) entry which is preliminary data.</text>
</comment>
<evidence type="ECO:0000313" key="6">
    <source>
        <dbReference type="EMBL" id="CAK9149949.1"/>
    </source>
</evidence>
<dbReference type="PANTHER" id="PTHR27002:SF851">
    <property type="entry name" value="G-TYPE LECTIN S-RECEPTOR-LIKE SERINE_THREONINE-PROTEIN KINASE SD1-1"/>
    <property type="match status" value="1"/>
</dbReference>